<sequence length="933" mass="105637">MEYAITILTWIFIGLLVLGVPMILIRLWMNSIRMRKRAAWLSDQTWQLLSIQVPKENEKSPLAAEQMFAALHGILRSDPVVQEYLSFEIVAHKESIHFYIFVPLHLRDFLEGQIYAQYPEVVIKEVTDYTAEIDKLNMPISSVELGLTKEDYFPIKTFTDFEVDPMAGITSVLTKLDEKEEIWFQICIKPVPDSWQQRGVDFVKRTREGKAGVSFSLATGFGHLLAFLADVVVHAFDPSNPVPGIQKTDAKPPELSGPVREALEGIEKKVMKLGFETLIRIVAVGKDEISAKTRVHSMVATFKQFNTTNKNGFKANGEIKLDNKEQLADFRARNIEKKGYIFNIEELASIFHFPNQSVETPGLSWSGPKKGEAPANLPLKEVVSPKELTVVGQTDFRNIKKEFGIKIDDRRRHIYIVGKSGVGKTTLMENMIIDDVYEDRGVIVVDPHGELADKIVSSVPRRRMDDVIVFDPADRNFPIAFNLLENVDEDFKGMVASGFVGIFKKIFGFSWGPRLEHILRNTVLALLDVPNSTMMGIPKMLTEAKYREDVLEYVKDPVIQDFWINEFAAMDQKFRTEAVSPVLNKVGQFLSTPTIRNIVGQPKSNIDIREIMDNEKILIVNLSRGKIGEDNTALLGAMMITKVQLAAMSRADVAEEKRPDCFLYVDEFQNFATESFATILSEARKYHLGLTMANQYIAQMPEEVRDAVFGNVGTIVSFRVGATDADFLVKEFEPVFDQNDLVNLEKFHIYIKLLVDGIAASAFSAQTLAPRDIEENLFTEIVEHSRRCYAQDRSVVESQIEKLSGIKERLDAQRAAKDVTKKLENAAQKFEEQRNQTRESEPKPEPSPQPILDGGGVASDSVEKEKKELKVIGEYIYKQHDQKGGKNWYLPEKVKDEYNKEEEKQKKKAEKRQLKENSSTTSVSPESTKTDAN</sequence>
<dbReference type="PANTHER" id="PTHR30121:SF6">
    <property type="entry name" value="SLR6007 PROTEIN"/>
    <property type="match status" value="1"/>
</dbReference>
<dbReference type="EMBL" id="LBVO01000009">
    <property type="protein sequence ID" value="KKQ90304.1"/>
    <property type="molecule type" value="Genomic_DNA"/>
</dbReference>
<evidence type="ECO:0000313" key="5">
    <source>
        <dbReference type="EMBL" id="KKQ90304.1"/>
    </source>
</evidence>
<accession>A0A0G0NWR7</accession>
<gene>
    <name evidence="5" type="ORF">UT11_C0009G0007</name>
</gene>
<dbReference type="Pfam" id="PF26449">
    <property type="entry name" value="DUF8128"/>
    <property type="match status" value="1"/>
</dbReference>
<keyword evidence="2" id="KW-0812">Transmembrane</keyword>
<feature type="compositionally biased region" description="Polar residues" evidence="1">
    <location>
        <begin position="917"/>
        <end position="927"/>
    </location>
</feature>
<evidence type="ECO:0000313" key="6">
    <source>
        <dbReference type="Proteomes" id="UP000033934"/>
    </source>
</evidence>
<dbReference type="SUPFAM" id="SSF52540">
    <property type="entry name" value="P-loop containing nucleoside triphosphate hydrolases"/>
    <property type="match status" value="1"/>
</dbReference>
<evidence type="ECO:0000256" key="2">
    <source>
        <dbReference type="SAM" id="Phobius"/>
    </source>
</evidence>
<comment type="caution">
    <text evidence="5">The sequence shown here is derived from an EMBL/GenBank/DDBJ whole genome shotgun (WGS) entry which is preliminary data.</text>
</comment>
<name>A0A0G0NWR7_9BACT</name>
<dbReference type="Pfam" id="PF10412">
    <property type="entry name" value="TrwB_AAD_bind"/>
    <property type="match status" value="1"/>
</dbReference>
<feature type="region of interest" description="Disordered" evidence="1">
    <location>
        <begin position="882"/>
        <end position="933"/>
    </location>
</feature>
<reference evidence="5 6" key="1">
    <citation type="journal article" date="2015" name="Nature">
        <title>rRNA introns, odd ribosomes, and small enigmatic genomes across a large radiation of phyla.</title>
        <authorList>
            <person name="Brown C.T."/>
            <person name="Hug L.A."/>
            <person name="Thomas B.C."/>
            <person name="Sharon I."/>
            <person name="Castelle C.J."/>
            <person name="Singh A."/>
            <person name="Wilkins M.J."/>
            <person name="Williams K.H."/>
            <person name="Banfield J.F."/>
        </authorList>
    </citation>
    <scope>NUCLEOTIDE SEQUENCE [LARGE SCALE GENOMIC DNA]</scope>
</reference>
<dbReference type="Gene3D" id="3.40.50.300">
    <property type="entry name" value="P-loop containing nucleotide triphosphate hydrolases"/>
    <property type="match status" value="2"/>
</dbReference>
<dbReference type="AlphaFoldDB" id="A0A0G0NWR7"/>
<keyword evidence="2" id="KW-0472">Membrane</keyword>
<dbReference type="InterPro" id="IPR051162">
    <property type="entry name" value="T4SS_component"/>
</dbReference>
<dbReference type="Proteomes" id="UP000033934">
    <property type="component" value="Unassembled WGS sequence"/>
</dbReference>
<feature type="compositionally biased region" description="Basic and acidic residues" evidence="1">
    <location>
        <begin position="892"/>
        <end position="915"/>
    </location>
</feature>
<feature type="region of interest" description="Disordered" evidence="1">
    <location>
        <begin position="829"/>
        <end position="864"/>
    </location>
</feature>
<feature type="domain" description="DUF8128" evidence="4">
    <location>
        <begin position="44"/>
        <end position="365"/>
    </location>
</feature>
<dbReference type="InterPro" id="IPR027417">
    <property type="entry name" value="P-loop_NTPase"/>
</dbReference>
<dbReference type="PATRIC" id="fig|1618334.3.peg.186"/>
<dbReference type="InterPro" id="IPR019476">
    <property type="entry name" value="T4SS_TraD_DNA-bd"/>
</dbReference>
<feature type="transmembrane region" description="Helical" evidence="2">
    <location>
        <begin position="6"/>
        <end position="28"/>
    </location>
</feature>
<dbReference type="CDD" id="cd01127">
    <property type="entry name" value="TrwB_TraG_TraD_VirD4"/>
    <property type="match status" value="1"/>
</dbReference>
<proteinExistence type="predicted"/>
<dbReference type="PANTHER" id="PTHR30121">
    <property type="entry name" value="UNCHARACTERIZED PROTEIN YJGR-RELATED"/>
    <property type="match status" value="1"/>
</dbReference>
<evidence type="ECO:0000259" key="4">
    <source>
        <dbReference type="Pfam" id="PF26449"/>
    </source>
</evidence>
<keyword evidence="2" id="KW-1133">Transmembrane helix</keyword>
<protein>
    <submittedName>
        <fullName evidence="5">Uncharacterized protein</fullName>
    </submittedName>
</protein>
<evidence type="ECO:0000256" key="1">
    <source>
        <dbReference type="SAM" id="MobiDB-lite"/>
    </source>
</evidence>
<evidence type="ECO:0000259" key="3">
    <source>
        <dbReference type="Pfam" id="PF10412"/>
    </source>
</evidence>
<organism evidence="5 6">
    <name type="scientific">Berkelbacteria bacterium GW2011_GWA2_38_9</name>
    <dbReference type="NCBI Taxonomy" id="1618334"/>
    <lineage>
        <taxon>Bacteria</taxon>
        <taxon>Candidatus Berkelbacteria</taxon>
    </lineage>
</organism>
<feature type="domain" description="Type IV secretion system coupling protein TraD DNA-binding" evidence="3">
    <location>
        <begin position="407"/>
        <end position="702"/>
    </location>
</feature>
<feature type="compositionally biased region" description="Basic and acidic residues" evidence="1">
    <location>
        <begin position="829"/>
        <end position="844"/>
    </location>
</feature>
<dbReference type="InterPro" id="IPR058441">
    <property type="entry name" value="DUF8128"/>
</dbReference>